<protein>
    <submittedName>
        <fullName evidence="7">Cytosine permease</fullName>
    </submittedName>
</protein>
<dbReference type="GO" id="GO:0005886">
    <property type="term" value="C:plasma membrane"/>
    <property type="evidence" value="ECO:0007669"/>
    <property type="project" value="TreeGrafter"/>
</dbReference>
<feature type="transmembrane region" description="Helical" evidence="6">
    <location>
        <begin position="143"/>
        <end position="163"/>
    </location>
</feature>
<feature type="transmembrane region" description="Helical" evidence="6">
    <location>
        <begin position="338"/>
        <end position="359"/>
    </location>
</feature>
<keyword evidence="3 6" id="KW-0812">Transmembrane</keyword>
<feature type="transmembrane region" description="Helical" evidence="6">
    <location>
        <begin position="170"/>
        <end position="187"/>
    </location>
</feature>
<dbReference type="KEGG" id="nwl:NWFMUON74_10790"/>
<evidence type="ECO:0000256" key="6">
    <source>
        <dbReference type="SAM" id="Phobius"/>
    </source>
</evidence>
<feature type="transmembrane region" description="Helical" evidence="6">
    <location>
        <begin position="199"/>
        <end position="221"/>
    </location>
</feature>
<dbReference type="PANTHER" id="PTHR30569">
    <property type="entry name" value="CYTOSINE TRANSPORTER CODB"/>
    <property type="match status" value="1"/>
</dbReference>
<comment type="subcellular location">
    <subcellularLocation>
        <location evidence="1">Membrane</location>
        <topology evidence="1">Multi-pass membrane protein</topology>
    </subcellularLocation>
</comment>
<evidence type="ECO:0000256" key="5">
    <source>
        <dbReference type="ARBA" id="ARBA00023136"/>
    </source>
</evidence>
<reference evidence="7 8" key="1">
    <citation type="submission" date="2020-08" db="EMBL/GenBank/DDBJ databases">
        <title>Genome Sequencing of Nocardia wallacei strain FMUON74 and assembly.</title>
        <authorList>
            <person name="Toyokawa M."/>
            <person name="Uesaka K."/>
        </authorList>
    </citation>
    <scope>NUCLEOTIDE SEQUENCE [LARGE SCALE GENOMIC DNA]</scope>
    <source>
        <strain evidence="7 8">FMUON74</strain>
    </source>
</reference>
<evidence type="ECO:0000313" key="7">
    <source>
        <dbReference type="EMBL" id="BCK53307.1"/>
    </source>
</evidence>
<name>A0A7G1KDJ6_9NOCA</name>
<dbReference type="Gene3D" id="1.10.4160.10">
    <property type="entry name" value="Hydantoin permease"/>
    <property type="match status" value="1"/>
</dbReference>
<dbReference type="EMBL" id="AP023396">
    <property type="protein sequence ID" value="BCK53307.1"/>
    <property type="molecule type" value="Genomic_DNA"/>
</dbReference>
<evidence type="ECO:0000313" key="8">
    <source>
        <dbReference type="Proteomes" id="UP000516173"/>
    </source>
</evidence>
<keyword evidence="5 6" id="KW-0472">Membrane</keyword>
<accession>A0A7G1KDJ6</accession>
<dbReference type="GeneID" id="80345691"/>
<feature type="transmembrane region" description="Helical" evidence="6">
    <location>
        <begin position="233"/>
        <end position="260"/>
    </location>
</feature>
<organism evidence="7 8">
    <name type="scientific">Nocardia wallacei</name>
    <dbReference type="NCBI Taxonomy" id="480035"/>
    <lineage>
        <taxon>Bacteria</taxon>
        <taxon>Bacillati</taxon>
        <taxon>Actinomycetota</taxon>
        <taxon>Actinomycetes</taxon>
        <taxon>Mycobacteriales</taxon>
        <taxon>Nocardiaceae</taxon>
        <taxon>Nocardia</taxon>
    </lineage>
</organism>
<feature type="transmembrane region" description="Helical" evidence="6">
    <location>
        <begin position="313"/>
        <end position="332"/>
    </location>
</feature>
<dbReference type="PANTHER" id="PTHR30569:SF0">
    <property type="entry name" value="CYTOSINE PERMEASE"/>
    <property type="match status" value="1"/>
</dbReference>
<feature type="transmembrane region" description="Helical" evidence="6">
    <location>
        <begin position="64"/>
        <end position="85"/>
    </location>
</feature>
<evidence type="ECO:0000256" key="3">
    <source>
        <dbReference type="ARBA" id="ARBA00022692"/>
    </source>
</evidence>
<sequence length="454" mass="48198">MTIIRARRRSAEAPLVLTTDPARSLSFWDQTAFWANLGVSLIGFTGAVYVLQPEGYPRLPIAGALLATVLGTLIGTGLVAAAGAVGARTGAPAMANFRGLFGTRLSYLPTVANIVQCVGWGVFELTVISGGVGVLTHDRVAHGVAVVAAGVLCTVMAIWPLSVLHILRKYVTVAVAISMLYFTVQLLRHPLPRVSDTSWSGFFPGVDTALAVAVSFVPLAADYTRHAQSARAAAGATMLGYSVAQVWCYLLGVVALIQVGGDPDRIFDTFLGVAAGWLFFAVLVLRESDQSFANVYSTAMSLQNLLPRVDRRVLAAGVGVLATVLALGVHDFTGFANFLLLIGSVFVPLCAVLVVDFYWGRGRSDPGAHGWDLSGRAPARPLLLLPWLLGFAVYQVFNPGSLAWWARLWTAVRNAVGVHPGWWSSASLFSFLAAGLATAVVVPVERRLAGRARG</sequence>
<feature type="transmembrane region" description="Helical" evidence="6">
    <location>
        <begin position="33"/>
        <end position="52"/>
    </location>
</feature>
<dbReference type="Proteomes" id="UP000516173">
    <property type="component" value="Chromosome"/>
</dbReference>
<keyword evidence="8" id="KW-1185">Reference proteome</keyword>
<evidence type="ECO:0000256" key="1">
    <source>
        <dbReference type="ARBA" id="ARBA00004141"/>
    </source>
</evidence>
<feature type="transmembrane region" description="Helical" evidence="6">
    <location>
        <begin position="105"/>
        <end position="123"/>
    </location>
</feature>
<dbReference type="RefSeq" id="WP_187686873.1">
    <property type="nucleotide sequence ID" value="NZ_AP023396.1"/>
</dbReference>
<dbReference type="InterPro" id="IPR030191">
    <property type="entry name" value="CodB"/>
</dbReference>
<dbReference type="GO" id="GO:0015209">
    <property type="term" value="F:cytosine transmembrane transporter activity"/>
    <property type="evidence" value="ECO:0007669"/>
    <property type="project" value="InterPro"/>
</dbReference>
<evidence type="ECO:0000256" key="4">
    <source>
        <dbReference type="ARBA" id="ARBA00022989"/>
    </source>
</evidence>
<gene>
    <name evidence="7" type="ORF">NWFMUON74_10790</name>
</gene>
<feature type="transmembrane region" description="Helical" evidence="6">
    <location>
        <begin position="379"/>
        <end position="397"/>
    </location>
</feature>
<dbReference type="AlphaFoldDB" id="A0A7G1KDJ6"/>
<proteinExistence type="inferred from homology"/>
<feature type="transmembrane region" description="Helical" evidence="6">
    <location>
        <begin position="266"/>
        <end position="285"/>
    </location>
</feature>
<dbReference type="InterPro" id="IPR001248">
    <property type="entry name" value="Pur-cyt_permease"/>
</dbReference>
<evidence type="ECO:0000256" key="2">
    <source>
        <dbReference type="ARBA" id="ARBA00008974"/>
    </source>
</evidence>
<keyword evidence="4 6" id="KW-1133">Transmembrane helix</keyword>
<dbReference type="Pfam" id="PF02133">
    <property type="entry name" value="Transp_cyt_pur"/>
    <property type="match status" value="1"/>
</dbReference>
<comment type="similarity">
    <text evidence="2">Belongs to the purine-cytosine permease (2.A.39) family.</text>
</comment>
<feature type="transmembrane region" description="Helical" evidence="6">
    <location>
        <begin position="422"/>
        <end position="444"/>
    </location>
</feature>